<dbReference type="EMBL" id="CP155447">
    <property type="protein sequence ID" value="XBH05429.1"/>
    <property type="molecule type" value="Genomic_DNA"/>
</dbReference>
<sequence>MAKQKPPGKPPSQRKPSQANGSGPQTTENIFNPFLFVEGELITKLGGLCHEKGGTVREKIAFLQANLTRDLLNATEFPIPESYTLVTPSGTETGLRYEGYLKLSELGRHLKVFEEVFEHFDGSEDPLSCITPIVDGKPKIEIIAKF</sequence>
<protein>
    <submittedName>
        <fullName evidence="2">Uncharacterized protein</fullName>
    </submittedName>
</protein>
<reference evidence="2" key="1">
    <citation type="submission" date="2024-05" db="EMBL/GenBank/DDBJ databases">
        <title>Planctomycetes of the genus Singulisphaera possess chitinolytic capabilities.</title>
        <authorList>
            <person name="Ivanova A."/>
        </authorList>
    </citation>
    <scope>NUCLEOTIDE SEQUENCE</scope>
    <source>
        <strain evidence="2">Ch08T</strain>
    </source>
</reference>
<name>A0AAU7CJI4_9BACT</name>
<feature type="region of interest" description="Disordered" evidence="1">
    <location>
        <begin position="1"/>
        <end position="26"/>
    </location>
</feature>
<feature type="compositionally biased region" description="Polar residues" evidence="1">
    <location>
        <begin position="14"/>
        <end position="26"/>
    </location>
</feature>
<organism evidence="2">
    <name type="scientific">Singulisphaera sp. Ch08</name>
    <dbReference type="NCBI Taxonomy" id="3120278"/>
    <lineage>
        <taxon>Bacteria</taxon>
        <taxon>Pseudomonadati</taxon>
        <taxon>Planctomycetota</taxon>
        <taxon>Planctomycetia</taxon>
        <taxon>Isosphaerales</taxon>
        <taxon>Isosphaeraceae</taxon>
        <taxon>Singulisphaera</taxon>
    </lineage>
</organism>
<dbReference type="AlphaFoldDB" id="A0AAU7CJI4"/>
<evidence type="ECO:0000256" key="1">
    <source>
        <dbReference type="SAM" id="MobiDB-lite"/>
    </source>
</evidence>
<gene>
    <name evidence="2" type="ORF">V5E97_05265</name>
</gene>
<accession>A0AAU7CJI4</accession>
<dbReference type="RefSeq" id="WP_406698248.1">
    <property type="nucleotide sequence ID" value="NZ_CP155447.1"/>
</dbReference>
<evidence type="ECO:0000313" key="2">
    <source>
        <dbReference type="EMBL" id="XBH05429.1"/>
    </source>
</evidence>
<proteinExistence type="predicted"/>